<evidence type="ECO:0000313" key="2">
    <source>
        <dbReference type="EMBL" id="EPE07931.1"/>
    </source>
</evidence>
<dbReference type="EMBL" id="KE148150">
    <property type="protein sequence ID" value="EPE07931.1"/>
    <property type="molecule type" value="Genomic_DNA"/>
</dbReference>
<dbReference type="HOGENOM" id="CLU_1971196_0_0_1"/>
<proteinExistence type="predicted"/>
<sequence>MSLNIEVVGKTTAHDIVALNEEGDLWFDAVVAGIATAKDTTGKGEASSSSKVLRGSSKTKGTSRHKHNPDTGGRGSSSSAAVWYPTRDEVDTQTWTIYNPDTQCYLFVGEVGEKFYINDPMQGMLYF</sequence>
<feature type="region of interest" description="Disordered" evidence="1">
    <location>
        <begin position="38"/>
        <end position="83"/>
    </location>
</feature>
<accession>S3C7L3</accession>
<organism evidence="2 3">
    <name type="scientific">Ophiostoma piceae (strain UAMH 11346)</name>
    <name type="common">Sap stain fungus</name>
    <dbReference type="NCBI Taxonomy" id="1262450"/>
    <lineage>
        <taxon>Eukaryota</taxon>
        <taxon>Fungi</taxon>
        <taxon>Dikarya</taxon>
        <taxon>Ascomycota</taxon>
        <taxon>Pezizomycotina</taxon>
        <taxon>Sordariomycetes</taxon>
        <taxon>Sordariomycetidae</taxon>
        <taxon>Ophiostomatales</taxon>
        <taxon>Ophiostomataceae</taxon>
        <taxon>Ophiostoma</taxon>
    </lineage>
</organism>
<dbReference type="Proteomes" id="UP000016923">
    <property type="component" value="Unassembled WGS sequence"/>
</dbReference>
<evidence type="ECO:0000256" key="1">
    <source>
        <dbReference type="SAM" id="MobiDB-lite"/>
    </source>
</evidence>
<protein>
    <submittedName>
        <fullName evidence="2">Uncharacterized protein</fullName>
    </submittedName>
</protein>
<dbReference type="OrthoDB" id="3531694at2759"/>
<dbReference type="AlphaFoldDB" id="S3C7L3"/>
<name>S3C7L3_OPHP1</name>
<gene>
    <name evidence="2" type="ORF">F503_00653</name>
</gene>
<reference evidence="2 3" key="1">
    <citation type="journal article" date="2013" name="BMC Genomics">
        <title>The genome and transcriptome of the pine saprophyte Ophiostoma piceae, and a comparison with the bark beetle-associated pine pathogen Grosmannia clavigera.</title>
        <authorList>
            <person name="Haridas S."/>
            <person name="Wang Y."/>
            <person name="Lim L."/>
            <person name="Massoumi Alamouti S."/>
            <person name="Jackman S."/>
            <person name="Docking R."/>
            <person name="Robertson G."/>
            <person name="Birol I."/>
            <person name="Bohlmann J."/>
            <person name="Breuil C."/>
        </authorList>
    </citation>
    <scope>NUCLEOTIDE SEQUENCE [LARGE SCALE GENOMIC DNA]</scope>
    <source>
        <strain evidence="2 3">UAMH 11346</strain>
    </source>
</reference>
<keyword evidence="3" id="KW-1185">Reference proteome</keyword>
<evidence type="ECO:0000313" key="3">
    <source>
        <dbReference type="Proteomes" id="UP000016923"/>
    </source>
</evidence>
<feature type="compositionally biased region" description="Low complexity" evidence="1">
    <location>
        <begin position="47"/>
        <end position="56"/>
    </location>
</feature>
<dbReference type="VEuPathDB" id="FungiDB:F503_00653"/>